<proteinExistence type="predicted"/>
<accession>A0A2S2QPW4</accession>
<gene>
    <name evidence="1" type="ORF">g.9736</name>
</gene>
<protein>
    <submittedName>
        <fullName evidence="1">Uncharacterized protein</fullName>
    </submittedName>
</protein>
<organism evidence="1">
    <name type="scientific">Sipha flava</name>
    <name type="common">yellow sugarcane aphid</name>
    <dbReference type="NCBI Taxonomy" id="143950"/>
    <lineage>
        <taxon>Eukaryota</taxon>
        <taxon>Metazoa</taxon>
        <taxon>Ecdysozoa</taxon>
        <taxon>Arthropoda</taxon>
        <taxon>Hexapoda</taxon>
        <taxon>Insecta</taxon>
        <taxon>Pterygota</taxon>
        <taxon>Neoptera</taxon>
        <taxon>Paraneoptera</taxon>
        <taxon>Hemiptera</taxon>
        <taxon>Sternorrhyncha</taxon>
        <taxon>Aphidomorpha</taxon>
        <taxon>Aphidoidea</taxon>
        <taxon>Aphididae</taxon>
        <taxon>Sipha</taxon>
    </lineage>
</organism>
<sequence length="181" mass="20463">MGQKFYFYTCVRMSGHFIKIQDNPVKYGTYGIPSSPPLPINPRTEIIDNARVQGSRRRKIENRFWDRARSRKGREWIRCADFEISRGANASGPHRYTSVRGKSTKLLKTCLMRADDEVSIKLSSVHICGDILIGRFLSFVSYRLGRIITAVRDTAVGKCSGSGGGLYSLREIRNTVWSPIA</sequence>
<reference evidence="1" key="1">
    <citation type="submission" date="2018-04" db="EMBL/GenBank/DDBJ databases">
        <title>Transcriptome assembly of Sipha flava.</title>
        <authorList>
            <person name="Scully E.D."/>
            <person name="Geib S.M."/>
            <person name="Palmer N.A."/>
            <person name="Koch K."/>
            <person name="Bradshaw J."/>
            <person name="Heng-Moss T."/>
            <person name="Sarath G."/>
        </authorList>
    </citation>
    <scope>NUCLEOTIDE SEQUENCE</scope>
</reference>
<dbReference type="EMBL" id="GGMS01010582">
    <property type="protein sequence ID" value="MBY79785.1"/>
    <property type="molecule type" value="Transcribed_RNA"/>
</dbReference>
<evidence type="ECO:0000313" key="1">
    <source>
        <dbReference type="EMBL" id="MBY79785.1"/>
    </source>
</evidence>
<name>A0A2S2QPW4_9HEMI</name>
<dbReference type="AlphaFoldDB" id="A0A2S2QPW4"/>